<dbReference type="InterPro" id="IPR051343">
    <property type="entry name" value="G-type_lectin_kinases/EP1-like"/>
</dbReference>
<dbReference type="EMBL" id="CM031839">
    <property type="protein sequence ID" value="KAG6673974.1"/>
    <property type="molecule type" value="Genomic_DNA"/>
</dbReference>
<dbReference type="AlphaFoldDB" id="A0A922ACA4"/>
<accession>A0A922ACA4</accession>
<protein>
    <recommendedName>
        <fullName evidence="4">Protein kinase domain-containing protein</fullName>
    </recommendedName>
</protein>
<gene>
    <name evidence="2" type="ORF">I3842_15G018800</name>
</gene>
<dbReference type="PANTHER" id="PTHR47976:SF102">
    <property type="entry name" value="G-TYPE LECTIN S-RECEPTOR-LIKE SERINE_THREONINE-PROTEIN KINASE LECRK3"/>
    <property type="match status" value="1"/>
</dbReference>
<reference evidence="2" key="1">
    <citation type="submission" date="2021-01" db="EMBL/GenBank/DDBJ databases">
        <authorList>
            <person name="Lovell J.T."/>
            <person name="Bentley N."/>
            <person name="Bhattarai G."/>
            <person name="Jenkins J.W."/>
            <person name="Sreedasyam A."/>
            <person name="Alarcon Y."/>
            <person name="Bock C."/>
            <person name="Boston L."/>
            <person name="Carlson J."/>
            <person name="Cervantes K."/>
            <person name="Clermont K."/>
            <person name="Krom N."/>
            <person name="Kubenka K."/>
            <person name="Mamidi S."/>
            <person name="Mattison C."/>
            <person name="Monteros M."/>
            <person name="Pisani C."/>
            <person name="Plott C."/>
            <person name="Rajasekar S."/>
            <person name="Rhein H.S."/>
            <person name="Rohla C."/>
            <person name="Song M."/>
            <person name="Hilaire R.S."/>
            <person name="Shu S."/>
            <person name="Wells L."/>
            <person name="Wang X."/>
            <person name="Webber J."/>
            <person name="Heerema R.J."/>
            <person name="Klein P."/>
            <person name="Conner P."/>
            <person name="Grauke L."/>
            <person name="Grimwood J."/>
            <person name="Schmutz J."/>
            <person name="Randall J.J."/>
        </authorList>
    </citation>
    <scope>NUCLEOTIDE SEQUENCE</scope>
    <source>
        <tissue evidence="2">Leaf</tissue>
    </source>
</reference>
<evidence type="ECO:0008006" key="4">
    <source>
        <dbReference type="Google" id="ProtNLM"/>
    </source>
</evidence>
<evidence type="ECO:0000313" key="2">
    <source>
        <dbReference type="EMBL" id="KAG6673974.1"/>
    </source>
</evidence>
<name>A0A922ACA4_CARIL</name>
<dbReference type="EMBL" id="CM031839">
    <property type="protein sequence ID" value="KAG6673973.1"/>
    <property type="molecule type" value="Genomic_DNA"/>
</dbReference>
<dbReference type="Proteomes" id="UP000811246">
    <property type="component" value="Chromosome 15"/>
</dbReference>
<proteinExistence type="predicted"/>
<dbReference type="PANTHER" id="PTHR47976">
    <property type="entry name" value="G-TYPE LECTIN S-RECEPTOR-LIKE SERINE/THREONINE-PROTEIN KINASE SD2-5"/>
    <property type="match status" value="1"/>
</dbReference>
<evidence type="ECO:0000313" key="3">
    <source>
        <dbReference type="Proteomes" id="UP000811246"/>
    </source>
</evidence>
<evidence type="ECO:0000256" key="1">
    <source>
        <dbReference type="ARBA" id="ARBA00022729"/>
    </source>
</evidence>
<organism evidence="2 3">
    <name type="scientific">Carya illinoinensis</name>
    <name type="common">Pecan</name>
    <dbReference type="NCBI Taxonomy" id="32201"/>
    <lineage>
        <taxon>Eukaryota</taxon>
        <taxon>Viridiplantae</taxon>
        <taxon>Streptophyta</taxon>
        <taxon>Embryophyta</taxon>
        <taxon>Tracheophyta</taxon>
        <taxon>Spermatophyta</taxon>
        <taxon>Magnoliopsida</taxon>
        <taxon>eudicotyledons</taxon>
        <taxon>Gunneridae</taxon>
        <taxon>Pentapetalae</taxon>
        <taxon>rosids</taxon>
        <taxon>fabids</taxon>
        <taxon>Fagales</taxon>
        <taxon>Juglandaceae</taxon>
        <taxon>Carya</taxon>
    </lineage>
</organism>
<comment type="caution">
    <text evidence="2">The sequence shown here is derived from an EMBL/GenBank/DDBJ whole genome shotgun (WGS) entry which is preliminary data.</text>
</comment>
<keyword evidence="1" id="KW-0732">Signal</keyword>
<sequence length="104" mass="11987">MKRKVFTPLGKIRWCGSPTSPIICLSCEKKIKKIDQENNLPITVKADVYSFGIVFFVIICCRKRLDNDAHEEEAILIKWVKDCFKANEVSKLCLKKLISKVWKG</sequence>